<organism evidence="1 2">
    <name type="scientific">Pallidibacillus pasinlerensis</name>
    <dbReference type="NCBI Taxonomy" id="2703818"/>
    <lineage>
        <taxon>Bacteria</taxon>
        <taxon>Bacillati</taxon>
        <taxon>Bacillota</taxon>
        <taxon>Bacilli</taxon>
        <taxon>Bacillales</taxon>
        <taxon>Bacillaceae</taxon>
        <taxon>Pallidibacillus</taxon>
    </lineage>
</organism>
<sequence>MVSVKVFDYEHEKDLEVEVNQFLEKLDEDQLIDIKYHVATMYEEDEEDQIYCFSAMVIYRK</sequence>
<name>A0ABX0ACD3_9BACI</name>
<comment type="caution">
    <text evidence="1">The sequence shown here is derived from an EMBL/GenBank/DDBJ whole genome shotgun (WGS) entry which is preliminary data.</text>
</comment>
<dbReference type="Proteomes" id="UP000743899">
    <property type="component" value="Unassembled WGS sequence"/>
</dbReference>
<keyword evidence="2" id="KW-1185">Reference proteome</keyword>
<accession>A0ABX0ACD3</accession>
<proteinExistence type="predicted"/>
<dbReference type="RefSeq" id="WP_161921555.1">
    <property type="nucleotide sequence ID" value="NZ_JAACYS010000076.1"/>
</dbReference>
<dbReference type="EMBL" id="JAACYS010000076">
    <property type="protein sequence ID" value="NCU18727.1"/>
    <property type="molecule type" value="Genomic_DNA"/>
</dbReference>
<reference evidence="1 2" key="1">
    <citation type="submission" date="2020-01" db="EMBL/GenBank/DDBJ databases">
        <title>A novel Bacillus sp. from Pasinler.</title>
        <authorList>
            <person name="Adiguzel A."/>
            <person name="Ay H."/>
            <person name="Baltaci M.O."/>
        </authorList>
    </citation>
    <scope>NUCLEOTIDE SEQUENCE [LARGE SCALE GENOMIC DNA]</scope>
    <source>
        <strain evidence="1 2">P1</strain>
    </source>
</reference>
<gene>
    <name evidence="1" type="ORF">GW534_13590</name>
</gene>
<dbReference type="InterPro" id="IPR020296">
    <property type="entry name" value="Spore_Cse60"/>
</dbReference>
<evidence type="ECO:0000313" key="1">
    <source>
        <dbReference type="EMBL" id="NCU18727.1"/>
    </source>
</evidence>
<dbReference type="Pfam" id="PF10957">
    <property type="entry name" value="Spore_Cse60"/>
    <property type="match status" value="1"/>
</dbReference>
<evidence type="ECO:0000313" key="2">
    <source>
        <dbReference type="Proteomes" id="UP000743899"/>
    </source>
</evidence>
<protein>
    <submittedName>
        <fullName evidence="1">Sporulation protein Cse60</fullName>
    </submittedName>
</protein>